<proteinExistence type="predicted"/>
<evidence type="ECO:0000313" key="2">
    <source>
        <dbReference type="EMBL" id="PQB06702.1"/>
    </source>
</evidence>
<dbReference type="InterPro" id="IPR011655">
    <property type="entry name" value="MpPF26"/>
</dbReference>
<protein>
    <recommendedName>
        <fullName evidence="4">DUF4190 domain-containing protein</fullName>
    </recommendedName>
</protein>
<keyword evidence="3" id="KW-1185">Reference proteome</keyword>
<feature type="transmembrane region" description="Helical" evidence="1">
    <location>
        <begin position="12"/>
        <end position="40"/>
    </location>
</feature>
<dbReference type="AlphaFoldDB" id="A0A2S7KVM4"/>
<dbReference type="Pfam" id="PF07666">
    <property type="entry name" value="MpPF26"/>
    <property type="match status" value="1"/>
</dbReference>
<keyword evidence="1" id="KW-0812">Transmembrane</keyword>
<organism evidence="2 3">
    <name type="scientific">Polaribacter filamentus</name>
    <dbReference type="NCBI Taxonomy" id="53483"/>
    <lineage>
        <taxon>Bacteria</taxon>
        <taxon>Pseudomonadati</taxon>
        <taxon>Bacteroidota</taxon>
        <taxon>Flavobacteriia</taxon>
        <taxon>Flavobacteriales</taxon>
        <taxon>Flavobacteriaceae</taxon>
    </lineage>
</organism>
<evidence type="ECO:0000256" key="1">
    <source>
        <dbReference type="SAM" id="Phobius"/>
    </source>
</evidence>
<feature type="transmembrane region" description="Helical" evidence="1">
    <location>
        <begin position="66"/>
        <end position="86"/>
    </location>
</feature>
<accession>A0A2S7KVM4</accession>
<evidence type="ECO:0008006" key="4">
    <source>
        <dbReference type="Google" id="ProtNLM"/>
    </source>
</evidence>
<keyword evidence="1" id="KW-1133">Transmembrane helix</keyword>
<evidence type="ECO:0000313" key="3">
    <source>
        <dbReference type="Proteomes" id="UP000239522"/>
    </source>
</evidence>
<keyword evidence="1" id="KW-0472">Membrane</keyword>
<name>A0A2S7KVM4_9FLAO</name>
<comment type="caution">
    <text evidence="2">The sequence shown here is derived from an EMBL/GenBank/DDBJ whole genome shotgun (WGS) entry which is preliminary data.</text>
</comment>
<dbReference type="Proteomes" id="UP000239522">
    <property type="component" value="Unassembled WGS sequence"/>
</dbReference>
<dbReference type="OrthoDB" id="1099888at2"/>
<gene>
    <name evidence="2" type="ORF">BST83_05680</name>
</gene>
<reference evidence="2 3" key="1">
    <citation type="submission" date="2016-11" db="EMBL/GenBank/DDBJ databases">
        <title>Trade-off between light-utilization and light-protection in marine flavobacteria.</title>
        <authorList>
            <person name="Kumagai Y."/>
        </authorList>
    </citation>
    <scope>NUCLEOTIDE SEQUENCE [LARGE SCALE GENOMIC DNA]</scope>
    <source>
        <strain evidence="2 3">ATCC 700397</strain>
    </source>
</reference>
<dbReference type="NCBIfam" id="NF040945">
    <property type="entry name" value="CCC_membrane"/>
    <property type="match status" value="1"/>
</dbReference>
<dbReference type="RefSeq" id="WP_104808953.1">
    <property type="nucleotide sequence ID" value="NZ_MQUA01000013.1"/>
</dbReference>
<sequence>MEKQTLPNATISLVLGIFSLVTCICYGVLGLPLGIAAFVLGNKALKVYEENPENYTSSKNASAGKILGIIGIILNLLFILVIIWAISKIGWENLQDPEVMQQRMNELMGQ</sequence>
<dbReference type="EMBL" id="MQUA01000013">
    <property type="protein sequence ID" value="PQB06702.1"/>
    <property type="molecule type" value="Genomic_DNA"/>
</dbReference>